<organism evidence="1 2">
    <name type="scientific">Ensete ventricosum</name>
    <name type="common">Abyssinian banana</name>
    <name type="synonym">Musa ensete</name>
    <dbReference type="NCBI Taxonomy" id="4639"/>
    <lineage>
        <taxon>Eukaryota</taxon>
        <taxon>Viridiplantae</taxon>
        <taxon>Streptophyta</taxon>
        <taxon>Embryophyta</taxon>
        <taxon>Tracheophyta</taxon>
        <taxon>Spermatophyta</taxon>
        <taxon>Magnoliopsida</taxon>
        <taxon>Liliopsida</taxon>
        <taxon>Zingiberales</taxon>
        <taxon>Musaceae</taxon>
        <taxon>Ensete</taxon>
    </lineage>
</organism>
<comment type="caution">
    <text evidence="1">The sequence shown here is derived from an EMBL/GenBank/DDBJ whole genome shotgun (WGS) entry which is preliminary data.</text>
</comment>
<sequence length="98" mass="11059">MWTLEYHGDCVSWSGKKMVARTVTSRNAWSQQILRLPRGVVGRGQGGLRCHLGLPYETQGNRGEQFFLVDMHSIWQEEELIDTIEATLPSGDCYDACA</sequence>
<dbReference type="Proteomes" id="UP001222027">
    <property type="component" value="Unassembled WGS sequence"/>
</dbReference>
<protein>
    <submittedName>
        <fullName evidence="1">Uncharacterized protein</fullName>
    </submittedName>
</protein>
<evidence type="ECO:0000313" key="2">
    <source>
        <dbReference type="Proteomes" id="UP001222027"/>
    </source>
</evidence>
<evidence type="ECO:0000313" key="1">
    <source>
        <dbReference type="EMBL" id="KAJ8465179.1"/>
    </source>
</evidence>
<name>A0AAV8Q106_ENSVE</name>
<dbReference type="EMBL" id="JAQQAF010000008">
    <property type="protein sequence ID" value="KAJ8465179.1"/>
    <property type="molecule type" value="Genomic_DNA"/>
</dbReference>
<reference evidence="1 2" key="1">
    <citation type="submission" date="2022-12" db="EMBL/GenBank/DDBJ databases">
        <title>Chromosome-scale assembly of the Ensete ventricosum genome.</title>
        <authorList>
            <person name="Dussert Y."/>
            <person name="Stocks J."/>
            <person name="Wendawek A."/>
            <person name="Woldeyes F."/>
            <person name="Nichols R.A."/>
            <person name="Borrell J.S."/>
        </authorList>
    </citation>
    <scope>NUCLEOTIDE SEQUENCE [LARGE SCALE GENOMIC DNA]</scope>
    <source>
        <strain evidence="2">cv. Maze</strain>
        <tissue evidence="1">Seeds</tissue>
    </source>
</reference>
<proteinExistence type="predicted"/>
<keyword evidence="2" id="KW-1185">Reference proteome</keyword>
<accession>A0AAV8Q106</accession>
<gene>
    <name evidence="1" type="ORF">OPV22_027731</name>
</gene>
<dbReference type="AlphaFoldDB" id="A0AAV8Q106"/>